<dbReference type="Proteomes" id="UP000007797">
    <property type="component" value="Unassembled WGS sequence"/>
</dbReference>
<accession>F4PY67</accession>
<dbReference type="RefSeq" id="XP_004358021.1">
    <property type="nucleotide sequence ID" value="XM_004357964.1"/>
</dbReference>
<dbReference type="PANTHER" id="PTHR12771:SF51">
    <property type="entry name" value="LD01482P"/>
    <property type="match status" value="1"/>
</dbReference>
<reference evidence="3" key="1">
    <citation type="journal article" date="2011" name="Genome Res.">
        <title>Phylogeny-wide analysis of social amoeba genomes highlights ancient origins for complex intercellular communication.</title>
        <authorList>
            <person name="Heidel A.J."/>
            <person name="Lawal H.M."/>
            <person name="Felder M."/>
            <person name="Schilde C."/>
            <person name="Helps N.R."/>
            <person name="Tunggal B."/>
            <person name="Rivero F."/>
            <person name="John U."/>
            <person name="Schleicher M."/>
            <person name="Eichinger L."/>
            <person name="Platzer M."/>
            <person name="Noegel A.A."/>
            <person name="Schaap P."/>
            <person name="Gloeckner G."/>
        </authorList>
    </citation>
    <scope>NUCLEOTIDE SEQUENCE [LARGE SCALE GENOMIC DNA]</scope>
    <source>
        <strain evidence="3">SH3</strain>
    </source>
</reference>
<dbReference type="SUPFAM" id="SSF52540">
    <property type="entry name" value="P-loop containing nucleoside triphosphate hydrolases"/>
    <property type="match status" value="1"/>
</dbReference>
<protein>
    <recommendedName>
        <fullName evidence="1">ELMO domain-containing protein</fullName>
    </recommendedName>
</protein>
<evidence type="ECO:0000313" key="2">
    <source>
        <dbReference type="EMBL" id="EGG19727.1"/>
    </source>
</evidence>
<dbReference type="InterPro" id="IPR050868">
    <property type="entry name" value="ELMO_domain-containing"/>
</dbReference>
<organism evidence="2 3">
    <name type="scientific">Cavenderia fasciculata</name>
    <name type="common">Slime mold</name>
    <name type="synonym">Dictyostelium fasciculatum</name>
    <dbReference type="NCBI Taxonomy" id="261658"/>
    <lineage>
        <taxon>Eukaryota</taxon>
        <taxon>Amoebozoa</taxon>
        <taxon>Evosea</taxon>
        <taxon>Eumycetozoa</taxon>
        <taxon>Dictyostelia</taxon>
        <taxon>Acytosteliales</taxon>
        <taxon>Cavenderiaceae</taxon>
        <taxon>Cavenderia</taxon>
    </lineage>
</organism>
<evidence type="ECO:0000313" key="3">
    <source>
        <dbReference type="Proteomes" id="UP000007797"/>
    </source>
</evidence>
<dbReference type="InterPro" id="IPR027417">
    <property type="entry name" value="P-loop_NTPase"/>
</dbReference>
<dbReference type="OrthoDB" id="67155at2759"/>
<name>F4PY67_CACFS</name>
<feature type="domain" description="ELMO" evidence="1">
    <location>
        <begin position="1315"/>
        <end position="1467"/>
    </location>
</feature>
<dbReference type="GO" id="GO:0005096">
    <property type="term" value="F:GTPase activator activity"/>
    <property type="evidence" value="ECO:0007669"/>
    <property type="project" value="TreeGrafter"/>
</dbReference>
<dbReference type="InterPro" id="IPR006816">
    <property type="entry name" value="ELMO_dom"/>
</dbReference>
<evidence type="ECO:0000259" key="1">
    <source>
        <dbReference type="PROSITE" id="PS51335"/>
    </source>
</evidence>
<dbReference type="Gene3D" id="3.40.50.300">
    <property type="entry name" value="P-loop containing nucleotide triphosphate hydrolases"/>
    <property type="match status" value="1"/>
</dbReference>
<dbReference type="KEGG" id="dfa:DFA_00305"/>
<dbReference type="PROSITE" id="PS51335">
    <property type="entry name" value="ELMO"/>
    <property type="match status" value="1"/>
</dbReference>
<dbReference type="PANTHER" id="PTHR12771">
    <property type="entry name" value="ENGULFMENT AND CELL MOTILITY"/>
    <property type="match status" value="1"/>
</dbReference>
<proteinExistence type="predicted"/>
<dbReference type="Pfam" id="PF04727">
    <property type="entry name" value="ELMO_CED12"/>
    <property type="match status" value="1"/>
</dbReference>
<dbReference type="EMBL" id="GL883014">
    <property type="protein sequence ID" value="EGG19727.1"/>
    <property type="molecule type" value="Genomic_DNA"/>
</dbReference>
<keyword evidence="3" id="KW-1185">Reference proteome</keyword>
<gene>
    <name evidence="2" type="ORF">DFA_00305</name>
</gene>
<sequence>MEQAISSQFDYRQMVGSGPQYDYTKVYPQAGTTQTSVYQGGNDTIFEIPPTKAYNLSKSWFQFTFTLPATNAKFGFVFTDFIPFFRQIQVYTRGGIYLMDHTNFHLHSKMVTKLNKKLQDTLNTFNSAINTANQSYIPCYACNTLAAANIRYDGSACDRAYTEPDYLSCGNLANTAVNLNVTIPFSELYDSILSVDKDIMLNEALLVRFVWSELSNIGFGADASLTPQTNPVALTAPNGFNVQGMEIHLAVEKRFDIIQSLQNKIASPEGFSLLIPYCFTNQISLTGTNQPVSLRVNRQNGITLERIYHSLFVTAAVANSAIYNNNLASTNLDHFYTNVNNTRRMQYDYYPNLNDDFKALRDTLIGSTIQTPNIHNYNWCWLEKFDDGSFGIGDDNIIAGIDLNLGEVKWDFIGSLSVATNLTHQSIVVCKRKLVITSNGLTLMKMKYNKQTIIKTIPISGIIPGDHGRLMVQINLDFVPDLITLKLFSVDGAFHQGTLFTIRTSLISDNNLFSFSSPSIINLEPIKLPQQPKNVKGLELFDQLNANILVCAPKNSGKTVVIKKIIDECTNKQTNVIIFCATVHNDHSWLEIQNDLNKKGISFLAFTSIYDEKVNVLDAFIQSLQVKENGTSKKLILTNDMIRVERKEKLVAPDYLIIFDDLSNELKDPSITKLMKIQRHFSTKIIISTQSWKDTSSHIRKGNLDYVLLFKNIPIETLKIIYEELSLTIPLKLFLDIYSFATKEKYHFLYTSRNGDYRKDFNQQLEIKIVWISNDGACMYTGLSGQHGDGFGDWFKKAYNFVKDNKLVSRGAKALGDAGVPYAGKIGEVADKLGYGHKPRRKRAQRGGTQYGINGGDLLNDFQDIAIGQVDELTITDQLIVENTTNQIVFGDLQVILNVDTSSQSTIIIPTIGEKKIAQVLLTETDQTINGHKTFSESLQVDKIIETNEMKTNTITPQSGGAITIGGNLVASGKTTVNDLQINGKVSINTLQIDNVECDSLTTNTITGDTMNIEPTKSLFLNAPSVIANQLSFVNPIEGYIPTPLNYYEYYSNWVQFKYNISSGSYVYSFNPIHYVRIGKLVTLCVDSSIKIVMNGPANQNSVVYTDVGVVPKRFRLRNLQMVTMSTYQKVYPSLSIQPCRNAVNRVYNIVVTLSCVHKTGSLDQLDHFDQLDYIFLKPGLNEILKERKEIMSSIPTILWKLYKFFVHLFTGTSEIERICHDYELGGHQRMMLIEQSIKLSTKLNDIKRAMSHEFDPQDVAQMIADTKKMNRELLAFESIISNLVSALEPLSRHETLKTTVNTLKDEKYNTENRSHEEKLEKLWDDLCPNVRRSSRHTSEWGEIGFQGKDPATDFRGMGVLGLDNLSYLADSHQQEAHRMLLCANSKYKYPFAITGINITGLLVGLLQKDLLRNYFYYSGYTIDKFNDLYAQVFIQFNDFYQSKKPENVMQFGTIMKEFTEYLKNKLLNATYNPSTNSFEIEWAPL</sequence>
<dbReference type="GeneID" id="14871673"/>